<feature type="chain" id="PRO_5045425793" evidence="1">
    <location>
        <begin position="19"/>
        <end position="265"/>
    </location>
</feature>
<organism evidence="2 3">
    <name type="scientific">Erwinia pyrifoliae</name>
    <dbReference type="NCBI Taxonomy" id="79967"/>
    <lineage>
        <taxon>Bacteria</taxon>
        <taxon>Pseudomonadati</taxon>
        <taxon>Pseudomonadota</taxon>
        <taxon>Gammaproteobacteria</taxon>
        <taxon>Enterobacterales</taxon>
        <taxon>Erwiniaceae</taxon>
        <taxon>Erwinia</taxon>
    </lineage>
</organism>
<keyword evidence="3" id="KW-1185">Reference proteome</keyword>
<sequence>MKKTALLLLLSACLVSCTKTDGNEYQINMDRFTSDKVNQIIRDKVIPAGDDNHGERVGSVSSAFLGTPYKGNTLIGSADMKEVLVADFNGVDCFTLIDYVEALTRVNHQKDFLTNLIAIRYAQEKVDYYSRKHFFTDWFATSPQNVADVTRDISPDYVSVQKHLNAKADGSEYISGLGVRPREINYIPGDKIDTVVLDNLKTGDYVGVYTKLAGLDVSHTGIVIKGDGKVWFRNASSLSANMKVVDSPFVEYMSSKPGFIVLRAK</sequence>
<dbReference type="GeneID" id="92236994"/>
<evidence type="ECO:0000313" key="3">
    <source>
        <dbReference type="Proteomes" id="UP001058553"/>
    </source>
</evidence>
<dbReference type="InterPro" id="IPR038765">
    <property type="entry name" value="Papain-like_cys_pep_sf"/>
</dbReference>
<dbReference type="Pfam" id="PF07313">
    <property type="entry name" value="AmiA-like"/>
    <property type="match status" value="1"/>
</dbReference>
<evidence type="ECO:0000256" key="1">
    <source>
        <dbReference type="SAM" id="SignalP"/>
    </source>
</evidence>
<dbReference type="Gene3D" id="1.10.3670.10">
    <property type="entry name" value="Putative xylanase like domain"/>
    <property type="match status" value="1"/>
</dbReference>
<dbReference type="InterPro" id="IPR010846">
    <property type="entry name" value="AmiA-like"/>
</dbReference>
<dbReference type="Proteomes" id="UP001058553">
    <property type="component" value="Chromosome"/>
</dbReference>
<dbReference type="EMBL" id="CP103445">
    <property type="protein sequence ID" value="UWS35162.1"/>
    <property type="molecule type" value="Genomic_DNA"/>
</dbReference>
<evidence type="ECO:0000313" key="2">
    <source>
        <dbReference type="EMBL" id="UWS35162.1"/>
    </source>
</evidence>
<keyword evidence="1" id="KW-0732">Signal</keyword>
<dbReference type="RefSeq" id="WP_012668155.1">
    <property type="nucleotide sequence ID" value="NZ_CP023567.1"/>
</dbReference>
<proteinExistence type="predicted"/>
<protein>
    <submittedName>
        <fullName evidence="2">DUF1460 domain-containing protein</fullName>
    </submittedName>
</protein>
<accession>A0ABY5XDJ1</accession>
<name>A0ABY5XDJ1_ERWPY</name>
<dbReference type="Gene3D" id="2.30.260.10">
    <property type="entry name" value="putative xylanase like domain"/>
    <property type="match status" value="1"/>
</dbReference>
<gene>
    <name evidence="2" type="ORF">NYP84_08485</name>
</gene>
<dbReference type="SUPFAM" id="SSF54001">
    <property type="entry name" value="Cysteine proteinases"/>
    <property type="match status" value="1"/>
</dbReference>
<feature type="signal peptide" evidence="1">
    <location>
        <begin position="1"/>
        <end position="18"/>
    </location>
</feature>
<reference evidence="2" key="1">
    <citation type="submission" date="2022-07" db="EMBL/GenBank/DDBJ databases">
        <title>Genetic diversity of Erwinia pyrifoliae.</title>
        <authorList>
            <person name="Park D.S."/>
            <person name="Ham H."/>
        </authorList>
    </citation>
    <scope>NUCLEOTIDE SEQUENCE</scope>
    <source>
        <strain evidence="2">CP201486</strain>
    </source>
</reference>